<dbReference type="InterPro" id="IPR036388">
    <property type="entry name" value="WH-like_DNA-bd_sf"/>
</dbReference>
<dbReference type="AlphaFoldDB" id="A0A5Q0GY89"/>
<dbReference type="EMBL" id="CP034550">
    <property type="protein sequence ID" value="QFZ18853.1"/>
    <property type="molecule type" value="Genomic_DNA"/>
</dbReference>
<sequence length="255" mass="27866">MSREPDVTALGLASELAEMTRLVEQEEHEAIARRFADHLVRAVAGCDLALLVVARDDGFEVAAATGAPPLDPASTDGDPVREALRHREPRRLGDTADDRRWPLFAARLAVRGHRSCLVLPLPTEHSPAAAVVLLSAEPHRFNDHSYDVILLIALHAGVALDNIEVLHRSRRMVRHLTTALGTRHTIGLAQGLLMRHADTDTDGGFALLRTASQRANRKLRDVAADLVAAHERGEFDEALARYRIAVNPEPDGITT</sequence>
<accession>A0A5Q0GY89</accession>
<evidence type="ECO:0000256" key="1">
    <source>
        <dbReference type="ARBA" id="ARBA00023015"/>
    </source>
</evidence>
<dbReference type="InterPro" id="IPR029016">
    <property type="entry name" value="GAF-like_dom_sf"/>
</dbReference>
<organism evidence="4 5">
    <name type="scientific">Saccharothrix syringae</name>
    <name type="common">Nocardiopsis syringae</name>
    <dbReference type="NCBI Taxonomy" id="103733"/>
    <lineage>
        <taxon>Bacteria</taxon>
        <taxon>Bacillati</taxon>
        <taxon>Actinomycetota</taxon>
        <taxon>Actinomycetes</taxon>
        <taxon>Pseudonocardiales</taxon>
        <taxon>Pseudonocardiaceae</taxon>
        <taxon>Saccharothrix</taxon>
    </lineage>
</organism>
<keyword evidence="1" id="KW-0805">Transcription regulation</keyword>
<dbReference type="OrthoDB" id="4629915at2"/>
<dbReference type="Proteomes" id="UP000325787">
    <property type="component" value="Chromosome"/>
</dbReference>
<dbReference type="SMART" id="SM00065">
    <property type="entry name" value="GAF"/>
    <property type="match status" value="1"/>
</dbReference>
<gene>
    <name evidence="4" type="ORF">EKG83_16600</name>
</gene>
<dbReference type="RefSeq" id="WP_051765678.1">
    <property type="nucleotide sequence ID" value="NZ_CP034550.1"/>
</dbReference>
<dbReference type="Pfam" id="PF13185">
    <property type="entry name" value="GAF_2"/>
    <property type="match status" value="1"/>
</dbReference>
<keyword evidence="2" id="KW-0804">Transcription</keyword>
<dbReference type="InterPro" id="IPR012074">
    <property type="entry name" value="GAF_ANTAR"/>
</dbReference>
<name>A0A5Q0GY89_SACSY</name>
<dbReference type="GO" id="GO:0003723">
    <property type="term" value="F:RNA binding"/>
    <property type="evidence" value="ECO:0007669"/>
    <property type="project" value="InterPro"/>
</dbReference>
<proteinExistence type="predicted"/>
<feature type="domain" description="ANTAR" evidence="3">
    <location>
        <begin position="166"/>
        <end position="227"/>
    </location>
</feature>
<evidence type="ECO:0000256" key="2">
    <source>
        <dbReference type="ARBA" id="ARBA00023163"/>
    </source>
</evidence>
<dbReference type="Pfam" id="PF03861">
    <property type="entry name" value="ANTAR"/>
    <property type="match status" value="1"/>
</dbReference>
<keyword evidence="5" id="KW-1185">Reference proteome</keyword>
<dbReference type="Gene3D" id="1.10.10.10">
    <property type="entry name" value="Winged helix-like DNA-binding domain superfamily/Winged helix DNA-binding domain"/>
    <property type="match status" value="1"/>
</dbReference>
<dbReference type="InterPro" id="IPR003018">
    <property type="entry name" value="GAF"/>
</dbReference>
<reference evidence="5" key="1">
    <citation type="journal article" date="2021" name="Curr. Microbiol.">
        <title>Complete genome of nocamycin-producing strain Saccharothrix syringae NRRL B-16468 reveals the biosynthetic potential for secondary metabolites.</title>
        <authorList>
            <person name="Mo X."/>
            <person name="Yang S."/>
        </authorList>
    </citation>
    <scope>NUCLEOTIDE SEQUENCE [LARGE SCALE GENOMIC DNA]</scope>
    <source>
        <strain evidence="5">ATCC 51364 / DSM 43886 / JCM 6844 / KCTC 9398 / NBRC 14523 / NRRL B-16468 / INA 2240</strain>
    </source>
</reference>
<dbReference type="Gene3D" id="3.30.450.40">
    <property type="match status" value="1"/>
</dbReference>
<evidence type="ECO:0000313" key="5">
    <source>
        <dbReference type="Proteomes" id="UP000325787"/>
    </source>
</evidence>
<protein>
    <submittedName>
        <fullName evidence="4">ANTAR domain-containing protein</fullName>
    </submittedName>
</protein>
<dbReference type="KEGG" id="ssyi:EKG83_16600"/>
<dbReference type="SMART" id="SM01012">
    <property type="entry name" value="ANTAR"/>
    <property type="match status" value="1"/>
</dbReference>
<dbReference type="PROSITE" id="PS50921">
    <property type="entry name" value="ANTAR"/>
    <property type="match status" value="1"/>
</dbReference>
<evidence type="ECO:0000313" key="4">
    <source>
        <dbReference type="EMBL" id="QFZ18853.1"/>
    </source>
</evidence>
<dbReference type="PIRSF" id="PIRSF036625">
    <property type="entry name" value="GAF_ANTAR"/>
    <property type="match status" value="1"/>
</dbReference>
<dbReference type="InterPro" id="IPR005561">
    <property type="entry name" value="ANTAR"/>
</dbReference>
<dbReference type="SUPFAM" id="SSF55781">
    <property type="entry name" value="GAF domain-like"/>
    <property type="match status" value="1"/>
</dbReference>
<evidence type="ECO:0000259" key="3">
    <source>
        <dbReference type="PROSITE" id="PS50921"/>
    </source>
</evidence>